<dbReference type="EMBL" id="CP038631">
    <property type="protein sequence ID" value="QCC44037.1"/>
    <property type="molecule type" value="Genomic_DNA"/>
</dbReference>
<reference evidence="2 4" key="2">
    <citation type="submission" date="2019-07" db="EMBL/GenBank/DDBJ databases">
        <title>Genomic Encyclopedia of Archaeal and Bacterial Type Strains, Phase II (KMG-II): from individual species to whole genera.</title>
        <authorList>
            <person name="Goeker M."/>
        </authorList>
    </citation>
    <scope>NUCLEOTIDE SEQUENCE [LARGE SCALE GENOMIC DNA]</scope>
    <source>
        <strain evidence="2 4">DSM 3754</strain>
    </source>
</reference>
<reference evidence="1" key="3">
    <citation type="journal article" name="MicrobiologyOpen">
        <title>Whole-genome comparison between the type strain of Halobacterium salinarum (DSM 3754(T)) and the laboratory strains R1 and NRC-1.</title>
        <authorList>
            <person name="Pfeiffer F."/>
            <person name="Losensky G."/>
            <person name="Marchfelder A."/>
            <person name="Habermann B."/>
            <person name="Dyall-Smith M."/>
        </authorList>
    </citation>
    <scope>NUCLEOTIDE SEQUENCE</scope>
    <source>
        <strain evidence="1">91-R6</strain>
    </source>
</reference>
<name>A0A4D6GUX6_HALS9</name>
<dbReference type="Gene3D" id="1.10.3450.10">
    <property type="entry name" value="TTHA0068-like"/>
    <property type="match status" value="1"/>
</dbReference>
<dbReference type="InterPro" id="IPR023203">
    <property type="entry name" value="TTHA0068_sf"/>
</dbReference>
<evidence type="ECO:0000313" key="1">
    <source>
        <dbReference type="EMBL" id="QCC44037.1"/>
    </source>
</evidence>
<reference evidence="1 3" key="1">
    <citation type="journal article" date="2019" name="Microbiol. Resour. Announc.">
        <title>The Genome Sequence of the Halobacterium salinarum Type Strain Is Closely Related to That of Laboratory Strains NRC-1 and R1.</title>
        <authorList>
            <person name="Pfeiffer F."/>
            <person name="Marchfelder A."/>
            <person name="Habermann B."/>
            <person name="Dyall-Smith M.L."/>
        </authorList>
    </citation>
    <scope>NUCLEOTIDE SEQUENCE [LARGE SCALE GENOMIC DNA]</scope>
    <source>
        <strain evidence="1">91-R6</strain>
        <strain evidence="3">ATCC 33171 / DSM 3754 / JCM 8978 / NBRC 102687 / NCIMB 764 / 91-R6</strain>
    </source>
</reference>
<dbReference type="AlphaFoldDB" id="A0A4D6GUX6"/>
<dbReference type="Proteomes" id="UP000296216">
    <property type="component" value="Chromosome"/>
</dbReference>
<evidence type="ECO:0000313" key="2">
    <source>
        <dbReference type="EMBL" id="TYO76917.1"/>
    </source>
</evidence>
<proteinExistence type="predicted"/>
<sequence>MDAPLRAGVAVYNAGHHRAARDALADGWLARCRDDDAERHCTAALRAFAAAVVAAHDHDPQAVRAHCRRAREQFACCPEDAGVDVGAADAALDALADDPDRVTDAGVPPLVVSGTAITPSALGPPAAVEAAVVLADAAGYQADEFKAGVEYAREELADGDYGAITGLLCDFAADADHRAMIATRLRQHVRRKQRREADVAGLFD</sequence>
<protein>
    <submittedName>
        <fullName evidence="1">DUF309 family protein</fullName>
    </submittedName>
</protein>
<evidence type="ECO:0000313" key="4">
    <source>
        <dbReference type="Proteomes" id="UP000323075"/>
    </source>
</evidence>
<organism evidence="1 3">
    <name type="scientific">Halobacterium salinarum (strain ATCC 33171 / DSM 3754 / JCM 8978 / NBRC 102687 / NCIMB 764 / 91-R6)</name>
    <dbReference type="NCBI Taxonomy" id="2597657"/>
    <lineage>
        <taxon>Archaea</taxon>
        <taxon>Methanobacteriati</taxon>
        <taxon>Methanobacteriota</taxon>
        <taxon>Stenosarchaea group</taxon>
        <taxon>Halobacteria</taxon>
        <taxon>Halobacteriales</taxon>
        <taxon>Halobacteriaceae</taxon>
        <taxon>Halobacterium</taxon>
    </lineage>
</organism>
<dbReference type="SUPFAM" id="SSF140663">
    <property type="entry name" value="TTHA0068-like"/>
    <property type="match status" value="1"/>
</dbReference>
<evidence type="ECO:0000313" key="3">
    <source>
        <dbReference type="Proteomes" id="UP000296216"/>
    </source>
</evidence>
<dbReference type="EMBL" id="VRYN01000002">
    <property type="protein sequence ID" value="TYO76917.1"/>
    <property type="molecule type" value="Genomic_DNA"/>
</dbReference>
<dbReference type="Proteomes" id="UP000323075">
    <property type="component" value="Unassembled WGS sequence"/>
</dbReference>
<accession>A0A4D6GUX6</accession>
<dbReference type="GeneID" id="68693108"/>
<dbReference type="RefSeq" id="WP_010902048.1">
    <property type="nucleotide sequence ID" value="NZ_VRYN01000002.1"/>
</dbReference>
<gene>
    <name evidence="2" type="ORF">APQ99_01563</name>
    <name evidence="1" type="ORF">HBSAL_01510</name>
</gene>